<dbReference type="GO" id="GO:0006508">
    <property type="term" value="P:proteolysis"/>
    <property type="evidence" value="ECO:0007669"/>
    <property type="project" value="InterPro"/>
</dbReference>
<proteinExistence type="inferred from homology"/>
<feature type="chain" id="PRO_5043426911" description="Peptidase A1 domain-containing protein" evidence="5">
    <location>
        <begin position="23"/>
        <end position="519"/>
    </location>
</feature>
<dbReference type="InterPro" id="IPR033121">
    <property type="entry name" value="PEPTIDASE_A1"/>
</dbReference>
<evidence type="ECO:0000256" key="2">
    <source>
        <dbReference type="PIRSR" id="PIRSR601461-1"/>
    </source>
</evidence>
<comment type="similarity">
    <text evidence="1">Belongs to the peptidase A1 family.</text>
</comment>
<feature type="transmembrane region" description="Helical" evidence="4">
    <location>
        <begin position="457"/>
        <end position="484"/>
    </location>
</feature>
<feature type="region of interest" description="Disordered" evidence="3">
    <location>
        <begin position="494"/>
        <end position="519"/>
    </location>
</feature>
<evidence type="ECO:0000256" key="1">
    <source>
        <dbReference type="ARBA" id="ARBA00007447"/>
    </source>
</evidence>
<evidence type="ECO:0000313" key="8">
    <source>
        <dbReference type="Proteomes" id="UP001314263"/>
    </source>
</evidence>
<evidence type="ECO:0000256" key="4">
    <source>
        <dbReference type="SAM" id="Phobius"/>
    </source>
</evidence>
<evidence type="ECO:0000256" key="3">
    <source>
        <dbReference type="SAM" id="MobiDB-lite"/>
    </source>
</evidence>
<dbReference type="SUPFAM" id="SSF50630">
    <property type="entry name" value="Acid proteases"/>
    <property type="match status" value="1"/>
</dbReference>
<evidence type="ECO:0000256" key="5">
    <source>
        <dbReference type="SAM" id="SignalP"/>
    </source>
</evidence>
<dbReference type="InterPro" id="IPR034164">
    <property type="entry name" value="Pepsin-like_dom"/>
</dbReference>
<dbReference type="PANTHER" id="PTHR47965">
    <property type="entry name" value="ASPARTYL PROTEASE-RELATED"/>
    <property type="match status" value="1"/>
</dbReference>
<keyword evidence="8" id="KW-1185">Reference proteome</keyword>
<dbReference type="InterPro" id="IPR021109">
    <property type="entry name" value="Peptidase_aspartic_dom_sf"/>
</dbReference>
<keyword evidence="4" id="KW-0812">Transmembrane</keyword>
<name>A0AAV1HTN8_9CHLO</name>
<organism evidence="7 8">
    <name type="scientific">Coccomyxa viridis</name>
    <dbReference type="NCBI Taxonomy" id="1274662"/>
    <lineage>
        <taxon>Eukaryota</taxon>
        <taxon>Viridiplantae</taxon>
        <taxon>Chlorophyta</taxon>
        <taxon>core chlorophytes</taxon>
        <taxon>Trebouxiophyceae</taxon>
        <taxon>Trebouxiophyceae incertae sedis</taxon>
        <taxon>Coccomyxaceae</taxon>
        <taxon>Coccomyxa</taxon>
    </lineage>
</organism>
<feature type="active site" evidence="2">
    <location>
        <position position="301"/>
    </location>
</feature>
<feature type="active site" evidence="2">
    <location>
        <position position="81"/>
    </location>
</feature>
<feature type="signal peptide" evidence="5">
    <location>
        <begin position="1"/>
        <end position="22"/>
    </location>
</feature>
<dbReference type="PROSITE" id="PS51767">
    <property type="entry name" value="PEPTIDASE_A1"/>
    <property type="match status" value="1"/>
</dbReference>
<evidence type="ECO:0000259" key="6">
    <source>
        <dbReference type="PROSITE" id="PS51767"/>
    </source>
</evidence>
<comment type="caution">
    <text evidence="7">The sequence shown here is derived from an EMBL/GenBank/DDBJ whole genome shotgun (WGS) entry which is preliminary data.</text>
</comment>
<gene>
    <name evidence="7" type="ORF">CVIRNUC_000258</name>
</gene>
<dbReference type="AlphaFoldDB" id="A0AAV1HTN8"/>
<keyword evidence="5" id="KW-0732">Signal</keyword>
<dbReference type="Proteomes" id="UP001314263">
    <property type="component" value="Unassembled WGS sequence"/>
</dbReference>
<dbReference type="GO" id="GO:0004190">
    <property type="term" value="F:aspartic-type endopeptidase activity"/>
    <property type="evidence" value="ECO:0007669"/>
    <property type="project" value="InterPro"/>
</dbReference>
<reference evidence="7 8" key="1">
    <citation type="submission" date="2023-10" db="EMBL/GenBank/DDBJ databases">
        <authorList>
            <person name="Maclean D."/>
            <person name="Macfadyen A."/>
        </authorList>
    </citation>
    <scope>NUCLEOTIDE SEQUENCE [LARGE SCALE GENOMIC DNA]</scope>
</reference>
<dbReference type="EMBL" id="CAUYUE010000001">
    <property type="protein sequence ID" value="CAK0733330.1"/>
    <property type="molecule type" value="Genomic_DNA"/>
</dbReference>
<accession>A0AAV1HTN8</accession>
<dbReference type="CDD" id="cd05471">
    <property type="entry name" value="pepsin_like"/>
    <property type="match status" value="1"/>
</dbReference>
<protein>
    <recommendedName>
        <fullName evidence="6">Peptidase A1 domain-containing protein</fullName>
    </recommendedName>
</protein>
<sequence length="519" mass="55439">MSYVASAITILACIMSAAPTKSQDPDLRPEHARLAYSSTFKESTVTTMAADAVPILLKGCAKLMYTATLHVGDQYLDAVIDTGSSNLVLMGAECLGCSDTPRYRPGSTAVDLSLKAAATYSNSWHPVGAYGNIYLDSVSVPSMAAPNITSPIKMSFMSASISGLSSRPVLSCADTNRNATVQPDFPAIPGLLGLNTGQCAGSFMFDRGLEDLADDAFISALVKAGMRGMFAMHLCNEGGFLWLGNYDRNHVAARRVPEFVPIIGGWPPRYGHPYIVRMDAISIGGQELSTKDIASNFALVDTGNRFLELPSIAVKALNSSMSAALANARERGYNWSLSPGLPDCMLDLPREKEDLDSLLPDLTLWLYAGENTTVPLTMHASQSYMVTHLTPGGQHLWCLEVSDVGSSTGSIGLPVLRNFVTVFDLEKDMIGFAPPVLSKCPPVVPAPHPPPPPSPLFPWWAVLLCVLAACAGAAVLVFAGFAILNGRKRARSRQLRQQDSQASVEGNPLQSPLMDGNIS</sequence>
<dbReference type="Gene3D" id="2.40.70.10">
    <property type="entry name" value="Acid Proteases"/>
    <property type="match status" value="2"/>
</dbReference>
<dbReference type="Pfam" id="PF14541">
    <property type="entry name" value="TAXi_C"/>
    <property type="match status" value="1"/>
</dbReference>
<feature type="domain" description="Peptidase A1" evidence="6">
    <location>
        <begin position="65"/>
        <end position="433"/>
    </location>
</feature>
<dbReference type="InterPro" id="IPR032799">
    <property type="entry name" value="TAXi_C"/>
</dbReference>
<dbReference type="InterPro" id="IPR001461">
    <property type="entry name" value="Aspartic_peptidase_A1"/>
</dbReference>
<feature type="compositionally biased region" description="Polar residues" evidence="3">
    <location>
        <begin position="495"/>
        <end position="510"/>
    </location>
</feature>
<keyword evidence="4" id="KW-0472">Membrane</keyword>
<dbReference type="PRINTS" id="PR00792">
    <property type="entry name" value="PEPSIN"/>
</dbReference>
<evidence type="ECO:0000313" key="7">
    <source>
        <dbReference type="EMBL" id="CAK0733330.1"/>
    </source>
</evidence>
<keyword evidence="4" id="KW-1133">Transmembrane helix</keyword>